<organism evidence="3 4">
    <name type="scientific">Ceratopteris richardii</name>
    <name type="common">Triangle waterfern</name>
    <dbReference type="NCBI Taxonomy" id="49495"/>
    <lineage>
        <taxon>Eukaryota</taxon>
        <taxon>Viridiplantae</taxon>
        <taxon>Streptophyta</taxon>
        <taxon>Embryophyta</taxon>
        <taxon>Tracheophyta</taxon>
        <taxon>Polypodiopsida</taxon>
        <taxon>Polypodiidae</taxon>
        <taxon>Polypodiales</taxon>
        <taxon>Pteridineae</taxon>
        <taxon>Pteridaceae</taxon>
        <taxon>Parkerioideae</taxon>
        <taxon>Ceratopteris</taxon>
    </lineage>
</organism>
<dbReference type="AlphaFoldDB" id="A0A8T2TRP7"/>
<dbReference type="Pfam" id="PF25268">
    <property type="entry name" value="DUF7866"/>
    <property type="match status" value="1"/>
</dbReference>
<name>A0A8T2TRP7_CERRI</name>
<dbReference type="EMBL" id="CM035416">
    <property type="protein sequence ID" value="KAH7425452.1"/>
    <property type="molecule type" value="Genomic_DNA"/>
</dbReference>
<dbReference type="OrthoDB" id="768311at2759"/>
<evidence type="ECO:0000259" key="2">
    <source>
        <dbReference type="Pfam" id="PF25268"/>
    </source>
</evidence>
<protein>
    <recommendedName>
        <fullName evidence="2">DUF7866 domain-containing protein</fullName>
    </recommendedName>
</protein>
<sequence length="168" mass="18785">MDSRSPPFWMRGFVILLPFFAIHQVFMQVEYIAEGQSRESEVPSYKEKALVQEKQARNTESSILALEKVRDPTLYPAEPKEKRWVADIINVLGSPSSPRTNEEDSTQVFRRRLSPFGVCSACKCCDTTQTLCSLTACCYSIVCNAPNQPFGLCSLSPSECNCLSCPIS</sequence>
<dbReference type="Proteomes" id="UP000825935">
    <property type="component" value="Chromosome 11"/>
</dbReference>
<keyword evidence="4" id="KW-1185">Reference proteome</keyword>
<comment type="caution">
    <text evidence="3">The sequence shown here is derived from an EMBL/GenBank/DDBJ whole genome shotgun (WGS) entry which is preliminary data.</text>
</comment>
<feature type="signal peptide" evidence="1">
    <location>
        <begin position="1"/>
        <end position="27"/>
    </location>
</feature>
<keyword evidence="1" id="KW-0732">Signal</keyword>
<accession>A0A8T2TRP7</accession>
<dbReference type="PANTHER" id="PTHR33786">
    <property type="entry name" value="UBIQUITIN CARBOXYL-TERMINAL HYDROLASE"/>
    <property type="match status" value="1"/>
</dbReference>
<gene>
    <name evidence="3" type="ORF">KP509_11G054700</name>
</gene>
<evidence type="ECO:0000313" key="3">
    <source>
        <dbReference type="EMBL" id="KAH7425452.1"/>
    </source>
</evidence>
<proteinExistence type="predicted"/>
<dbReference type="PANTHER" id="PTHR33786:SF2">
    <property type="entry name" value="UBIQUITIN CARBOXYL-TERMINAL HYDROLASE"/>
    <property type="match status" value="1"/>
</dbReference>
<dbReference type="InterPro" id="IPR057188">
    <property type="entry name" value="DUF7866"/>
</dbReference>
<evidence type="ECO:0000313" key="4">
    <source>
        <dbReference type="Proteomes" id="UP000825935"/>
    </source>
</evidence>
<feature type="domain" description="DUF7866" evidence="2">
    <location>
        <begin position="115"/>
        <end position="166"/>
    </location>
</feature>
<reference evidence="3" key="1">
    <citation type="submission" date="2021-08" db="EMBL/GenBank/DDBJ databases">
        <title>WGS assembly of Ceratopteris richardii.</title>
        <authorList>
            <person name="Marchant D.B."/>
            <person name="Chen G."/>
            <person name="Jenkins J."/>
            <person name="Shu S."/>
            <person name="Leebens-Mack J."/>
            <person name="Grimwood J."/>
            <person name="Schmutz J."/>
            <person name="Soltis P."/>
            <person name="Soltis D."/>
            <person name="Chen Z.-H."/>
        </authorList>
    </citation>
    <scope>NUCLEOTIDE SEQUENCE</scope>
    <source>
        <strain evidence="3">Whitten #5841</strain>
        <tissue evidence="3">Leaf</tissue>
    </source>
</reference>
<feature type="chain" id="PRO_5035883117" description="DUF7866 domain-containing protein" evidence="1">
    <location>
        <begin position="28"/>
        <end position="168"/>
    </location>
</feature>
<evidence type="ECO:0000256" key="1">
    <source>
        <dbReference type="SAM" id="SignalP"/>
    </source>
</evidence>